<protein>
    <recommendedName>
        <fullName evidence="7">WRKY domain-containing protein</fullName>
    </recommendedName>
</protein>
<keyword evidence="4" id="KW-0804">Transcription</keyword>
<dbReference type="SMART" id="SM00774">
    <property type="entry name" value="WRKY"/>
    <property type="match status" value="1"/>
</dbReference>
<dbReference type="InterPro" id="IPR036576">
    <property type="entry name" value="WRKY_dom_sf"/>
</dbReference>
<name>A0ABR0W6Y2_REHGL</name>
<evidence type="ECO:0000256" key="4">
    <source>
        <dbReference type="ARBA" id="ARBA00023163"/>
    </source>
</evidence>
<feature type="compositionally biased region" description="Basic and acidic residues" evidence="6">
    <location>
        <begin position="274"/>
        <end position="283"/>
    </location>
</feature>
<dbReference type="Proteomes" id="UP001318860">
    <property type="component" value="Unassembled WGS sequence"/>
</dbReference>
<proteinExistence type="predicted"/>
<keyword evidence="9" id="KW-1185">Reference proteome</keyword>
<accession>A0ABR0W6Y2</accession>
<sequence length="331" mass="36449">MKHDSRGLPPSFCRQVPPPPKTPVTTHENEKKKEEKKMEDDWDLHAVVRGCATTTTTTSSANTAVDSSSRGQLLSTIEKDFDFSDVWFRDLLEEPRRESSVQELHDLYKPFFPNKPQEMIPSSQIVLLNSPQSLLLPISSPHSVLGGLKDLSPDQQQHQVVKQKQQLFSVVNGSKASSASHFPTPRSKKRGYYKCSTLKGCMARKQVERHRSDPGMFIVTYTAEHNHPIPTHRNSLAGSSRGQKPADTPNSDDPKKSSTSPELSPAASLSPAPEKPESSREDLAEADDEEDGISGPNMAVDDDFFAGLEDSDHFPADFQFPWVATTAAGGG</sequence>
<feature type="region of interest" description="Disordered" evidence="6">
    <location>
        <begin position="1"/>
        <end position="40"/>
    </location>
</feature>
<comment type="caution">
    <text evidence="8">The sequence shown here is derived from an EMBL/GenBank/DDBJ whole genome shotgun (WGS) entry which is preliminary data.</text>
</comment>
<comment type="subcellular location">
    <subcellularLocation>
        <location evidence="1">Nucleus</location>
    </subcellularLocation>
</comment>
<evidence type="ECO:0000256" key="2">
    <source>
        <dbReference type="ARBA" id="ARBA00023015"/>
    </source>
</evidence>
<feature type="region of interest" description="Disordered" evidence="6">
    <location>
        <begin position="224"/>
        <end position="307"/>
    </location>
</feature>
<keyword evidence="2" id="KW-0805">Transcription regulation</keyword>
<dbReference type="EMBL" id="JABTTQ020000013">
    <property type="protein sequence ID" value="KAK6142779.1"/>
    <property type="molecule type" value="Genomic_DNA"/>
</dbReference>
<evidence type="ECO:0000256" key="6">
    <source>
        <dbReference type="SAM" id="MobiDB-lite"/>
    </source>
</evidence>
<evidence type="ECO:0000313" key="8">
    <source>
        <dbReference type="EMBL" id="KAK6142779.1"/>
    </source>
</evidence>
<feature type="compositionally biased region" description="Basic and acidic residues" evidence="6">
    <location>
        <begin position="27"/>
        <end position="40"/>
    </location>
</feature>
<dbReference type="SUPFAM" id="SSF118290">
    <property type="entry name" value="WRKY DNA-binding domain"/>
    <property type="match status" value="1"/>
</dbReference>
<evidence type="ECO:0000256" key="5">
    <source>
        <dbReference type="ARBA" id="ARBA00023242"/>
    </source>
</evidence>
<dbReference type="InterPro" id="IPR044810">
    <property type="entry name" value="WRKY_plant"/>
</dbReference>
<evidence type="ECO:0000256" key="1">
    <source>
        <dbReference type="ARBA" id="ARBA00004123"/>
    </source>
</evidence>
<feature type="compositionally biased region" description="Low complexity" evidence="6">
    <location>
        <begin position="257"/>
        <end position="272"/>
    </location>
</feature>
<dbReference type="InterPro" id="IPR003657">
    <property type="entry name" value="WRKY_dom"/>
</dbReference>
<dbReference type="PANTHER" id="PTHR32096">
    <property type="entry name" value="WRKY TRANSCRIPTION FACTOR 30-RELATED-RELATED"/>
    <property type="match status" value="1"/>
</dbReference>
<keyword evidence="5" id="KW-0539">Nucleus</keyword>
<dbReference type="Pfam" id="PF03106">
    <property type="entry name" value="WRKY"/>
    <property type="match status" value="1"/>
</dbReference>
<dbReference type="PROSITE" id="PS50811">
    <property type="entry name" value="WRKY"/>
    <property type="match status" value="1"/>
</dbReference>
<feature type="domain" description="WRKY" evidence="7">
    <location>
        <begin position="190"/>
        <end position="230"/>
    </location>
</feature>
<dbReference type="Gene3D" id="2.20.25.80">
    <property type="entry name" value="WRKY domain"/>
    <property type="match status" value="1"/>
</dbReference>
<gene>
    <name evidence="8" type="ORF">DH2020_023127</name>
</gene>
<feature type="compositionally biased region" description="Polar residues" evidence="6">
    <location>
        <begin position="232"/>
        <end position="242"/>
    </location>
</feature>
<keyword evidence="3" id="KW-0238">DNA-binding</keyword>
<organism evidence="8 9">
    <name type="scientific">Rehmannia glutinosa</name>
    <name type="common">Chinese foxglove</name>
    <dbReference type="NCBI Taxonomy" id="99300"/>
    <lineage>
        <taxon>Eukaryota</taxon>
        <taxon>Viridiplantae</taxon>
        <taxon>Streptophyta</taxon>
        <taxon>Embryophyta</taxon>
        <taxon>Tracheophyta</taxon>
        <taxon>Spermatophyta</taxon>
        <taxon>Magnoliopsida</taxon>
        <taxon>eudicotyledons</taxon>
        <taxon>Gunneridae</taxon>
        <taxon>Pentapetalae</taxon>
        <taxon>asterids</taxon>
        <taxon>lamiids</taxon>
        <taxon>Lamiales</taxon>
        <taxon>Orobanchaceae</taxon>
        <taxon>Rehmannieae</taxon>
        <taxon>Rehmannia</taxon>
    </lineage>
</organism>
<dbReference type="PANTHER" id="PTHR32096:SF155">
    <property type="entry name" value="WRKY TRANSCRIPTION FACTOR 22-LIKE"/>
    <property type="match status" value="1"/>
</dbReference>
<evidence type="ECO:0000256" key="3">
    <source>
        <dbReference type="ARBA" id="ARBA00023125"/>
    </source>
</evidence>
<reference evidence="8 9" key="1">
    <citation type="journal article" date="2021" name="Comput. Struct. Biotechnol. J.">
        <title>De novo genome assembly of the potent medicinal plant Rehmannia glutinosa using nanopore technology.</title>
        <authorList>
            <person name="Ma L."/>
            <person name="Dong C."/>
            <person name="Song C."/>
            <person name="Wang X."/>
            <person name="Zheng X."/>
            <person name="Niu Y."/>
            <person name="Chen S."/>
            <person name="Feng W."/>
        </authorList>
    </citation>
    <scope>NUCLEOTIDE SEQUENCE [LARGE SCALE GENOMIC DNA]</scope>
    <source>
        <strain evidence="8">DH-2019</strain>
    </source>
</reference>
<evidence type="ECO:0000259" key="7">
    <source>
        <dbReference type="PROSITE" id="PS50811"/>
    </source>
</evidence>
<evidence type="ECO:0000313" key="9">
    <source>
        <dbReference type="Proteomes" id="UP001318860"/>
    </source>
</evidence>